<feature type="domain" description="Fibronectin type III-like" evidence="8">
    <location>
        <begin position="674"/>
        <end position="743"/>
    </location>
</feature>
<evidence type="ECO:0000256" key="7">
    <source>
        <dbReference type="SAM" id="SignalP"/>
    </source>
</evidence>
<dbReference type="SUPFAM" id="SSF52279">
    <property type="entry name" value="Beta-D-glucan exohydrolase, C-terminal domain"/>
    <property type="match status" value="1"/>
</dbReference>
<dbReference type="RefSeq" id="WP_068821516.1">
    <property type="nucleotide sequence ID" value="NZ_LWHJ01000022.1"/>
</dbReference>
<reference evidence="9 10" key="2">
    <citation type="submission" date="2016-06" db="EMBL/GenBank/DDBJ databases">
        <title>Pedobacter psychrophilus sp. nov., isolated from Antarctic fragmentary rock.</title>
        <authorList>
            <person name="Svec P."/>
        </authorList>
    </citation>
    <scope>NUCLEOTIDE SEQUENCE [LARGE SCALE GENOMIC DNA]</scope>
    <source>
        <strain evidence="9 10">CCM 8644</strain>
    </source>
</reference>
<dbReference type="FunFam" id="2.60.40.10:FF:000495">
    <property type="entry name" value="Periplasmic beta-glucosidase"/>
    <property type="match status" value="1"/>
</dbReference>
<dbReference type="SMART" id="SM01217">
    <property type="entry name" value="Fn3_like"/>
    <property type="match status" value="1"/>
</dbReference>
<dbReference type="Pfam" id="PF00933">
    <property type="entry name" value="Glyco_hydro_3"/>
    <property type="match status" value="1"/>
</dbReference>
<dbReference type="PRINTS" id="PR00133">
    <property type="entry name" value="GLHYDRLASE3"/>
</dbReference>
<dbReference type="InterPro" id="IPR013783">
    <property type="entry name" value="Ig-like_fold"/>
</dbReference>
<evidence type="ECO:0000256" key="5">
    <source>
        <dbReference type="ARBA" id="ARBA00022801"/>
    </source>
</evidence>
<evidence type="ECO:0000256" key="1">
    <source>
        <dbReference type="ARBA" id="ARBA00000448"/>
    </source>
</evidence>
<evidence type="ECO:0000313" key="10">
    <source>
        <dbReference type="Proteomes" id="UP000078459"/>
    </source>
</evidence>
<evidence type="ECO:0000256" key="3">
    <source>
        <dbReference type="ARBA" id="ARBA00012744"/>
    </source>
</evidence>
<evidence type="ECO:0000256" key="4">
    <source>
        <dbReference type="ARBA" id="ARBA00022729"/>
    </source>
</evidence>
<comment type="catalytic activity">
    <reaction evidence="1">
        <text>Hydrolysis of terminal, non-reducing beta-D-glucosyl residues with release of beta-D-glucose.</text>
        <dbReference type="EC" id="3.2.1.21"/>
    </reaction>
</comment>
<dbReference type="Pfam" id="PF01915">
    <property type="entry name" value="Glyco_hydro_3_C"/>
    <property type="match status" value="1"/>
</dbReference>
<dbReference type="InterPro" id="IPR036962">
    <property type="entry name" value="Glyco_hydro_3_N_sf"/>
</dbReference>
<evidence type="ECO:0000256" key="2">
    <source>
        <dbReference type="ARBA" id="ARBA00005336"/>
    </source>
</evidence>
<dbReference type="InterPro" id="IPR001764">
    <property type="entry name" value="Glyco_hydro_3_N"/>
</dbReference>
<accession>A0A179DGT0</accession>
<dbReference type="InterPro" id="IPR051915">
    <property type="entry name" value="Cellulose_Degrad_GH3"/>
</dbReference>
<dbReference type="InterPro" id="IPR036881">
    <property type="entry name" value="Glyco_hydro_3_C_sf"/>
</dbReference>
<dbReference type="OrthoDB" id="9758670at2"/>
<dbReference type="Gene3D" id="3.40.50.1700">
    <property type="entry name" value="Glycoside hydrolase family 3 C-terminal domain"/>
    <property type="match status" value="1"/>
</dbReference>
<dbReference type="PANTHER" id="PTHR30620">
    <property type="entry name" value="PERIPLASMIC BETA-GLUCOSIDASE-RELATED"/>
    <property type="match status" value="1"/>
</dbReference>
<comment type="caution">
    <text evidence="9">The sequence shown here is derived from an EMBL/GenBank/DDBJ whole genome shotgun (WGS) entry which is preliminary data.</text>
</comment>
<feature type="chain" id="PRO_5008100476" description="beta-glucosidase" evidence="7">
    <location>
        <begin position="27"/>
        <end position="751"/>
    </location>
</feature>
<protein>
    <recommendedName>
        <fullName evidence="3">beta-glucosidase</fullName>
        <ecNumber evidence="3">3.2.1.21</ecNumber>
    </recommendedName>
</protein>
<keyword evidence="10" id="KW-1185">Reference proteome</keyword>
<feature type="signal peptide" evidence="7">
    <location>
        <begin position="1"/>
        <end position="26"/>
    </location>
</feature>
<evidence type="ECO:0000259" key="8">
    <source>
        <dbReference type="SMART" id="SM01217"/>
    </source>
</evidence>
<evidence type="ECO:0000256" key="6">
    <source>
        <dbReference type="ARBA" id="ARBA00023295"/>
    </source>
</evidence>
<dbReference type="InterPro" id="IPR026891">
    <property type="entry name" value="Fn3-like"/>
</dbReference>
<keyword evidence="5" id="KW-0378">Hydrolase</keyword>
<comment type="similarity">
    <text evidence="2">Belongs to the glycosyl hydrolase 3 family.</text>
</comment>
<dbReference type="STRING" id="1826909.A5893_04800"/>
<dbReference type="PANTHER" id="PTHR30620:SF16">
    <property type="entry name" value="LYSOSOMAL BETA GLUCOSIDASE"/>
    <property type="match status" value="1"/>
</dbReference>
<evidence type="ECO:0000313" key="9">
    <source>
        <dbReference type="EMBL" id="OAQ40275.1"/>
    </source>
</evidence>
<reference evidence="9 10" key="1">
    <citation type="submission" date="2016-04" db="EMBL/GenBank/DDBJ databases">
        <authorList>
            <person name="Evans L.H."/>
            <person name="Alamgir A."/>
            <person name="Owens N."/>
            <person name="Weber N.D."/>
            <person name="Virtaneva K."/>
            <person name="Barbian K."/>
            <person name="Babar A."/>
            <person name="Rosenke K."/>
        </authorList>
    </citation>
    <scope>NUCLEOTIDE SEQUENCE [LARGE SCALE GENOMIC DNA]</scope>
    <source>
        <strain evidence="9 10">CCM 8644</strain>
    </source>
</reference>
<dbReference type="Gene3D" id="2.60.40.10">
    <property type="entry name" value="Immunoglobulins"/>
    <property type="match status" value="1"/>
</dbReference>
<dbReference type="SUPFAM" id="SSF51445">
    <property type="entry name" value="(Trans)glycosidases"/>
    <property type="match status" value="1"/>
</dbReference>
<keyword evidence="6" id="KW-0326">Glycosidase</keyword>
<sequence length="751" mass="83379">MSSFLKKIKYISLLLALILQQLNLKAQTVNKIESLISKMTLEEKVGQMTNLTIGRIASEVGDSLVIDKEKLRDVMLTHKVGSFQNVIGHAYSLQNWHNMLNEIQTINMKESRLKIPLLYAIDAVHGADYTLGSTIFPHNLGLAASRNTDLVKLAAQITAKEVRASGIRYNFSPVLDAGRQVLWPRLAETFGEDINLVTKMGLAEIAGYEGTDLKSINSVAACMKHFIGYSSPTSGKDRSSALIPDITLREFFLPSFAAAVKAGTRTVMVNSAEVNGIPVHASKYLLTDVLRKELGFKGVVISDWEDVKKLTERHRISTSYKEAVFASVDAGIDLCIVPMDLDFSKYLIELVQEKRIPIARINESVRRVLQLKEDLGLFDNPYVEQEAIKNFARPEYQNTALDAARETITLLKNKNNVLPLSKDKKIFITGPGAKSLTTLNGAWTYSWQGTNPNYFSKRQLTITQAIQQKAKNISYALGTDFKGGKDEIAMAVEAAKDADEIIVCLGEDAYAETPGNIEDLELPENQLKLVVELSKLNKPIIAVFTEGRPRIIRKIEPLLSGIILAYWPGEKGADAIADVLFGDYNPSGKLPITYPKYPNSLITYDHKYLDEVFESAAPQIYSEEFYPQFPFGFGLSYTTFDYSSISFSADKLKANGSITVKVTITNSGKIAGKETVEMYSSDLIASITPSVKRLRDFTKIYLEPGQSKVVTFKLSAKDLAFVGKDLKWRTEAGDFNISIGNQKKTLIYSAQ</sequence>
<dbReference type="Pfam" id="PF14310">
    <property type="entry name" value="Fn3-like"/>
    <property type="match status" value="1"/>
</dbReference>
<dbReference type="AlphaFoldDB" id="A0A179DGT0"/>
<dbReference type="FunFam" id="3.20.20.300:FF:000007">
    <property type="entry name" value="Lysosomal beta glucosidase"/>
    <property type="match status" value="1"/>
</dbReference>
<dbReference type="GO" id="GO:0009251">
    <property type="term" value="P:glucan catabolic process"/>
    <property type="evidence" value="ECO:0007669"/>
    <property type="project" value="TreeGrafter"/>
</dbReference>
<dbReference type="EMBL" id="LWHJ01000022">
    <property type="protein sequence ID" value="OAQ40275.1"/>
    <property type="molecule type" value="Genomic_DNA"/>
</dbReference>
<dbReference type="Proteomes" id="UP000078459">
    <property type="component" value="Unassembled WGS sequence"/>
</dbReference>
<dbReference type="GO" id="GO:0008422">
    <property type="term" value="F:beta-glucosidase activity"/>
    <property type="evidence" value="ECO:0007669"/>
    <property type="project" value="UniProtKB-EC"/>
</dbReference>
<gene>
    <name evidence="9" type="ORF">A5893_04800</name>
</gene>
<dbReference type="InterPro" id="IPR002772">
    <property type="entry name" value="Glyco_hydro_3_C"/>
</dbReference>
<dbReference type="EC" id="3.2.1.21" evidence="3"/>
<organism evidence="9 10">
    <name type="scientific">Pedobacter psychrophilus</name>
    <dbReference type="NCBI Taxonomy" id="1826909"/>
    <lineage>
        <taxon>Bacteria</taxon>
        <taxon>Pseudomonadati</taxon>
        <taxon>Bacteroidota</taxon>
        <taxon>Sphingobacteriia</taxon>
        <taxon>Sphingobacteriales</taxon>
        <taxon>Sphingobacteriaceae</taxon>
        <taxon>Pedobacter</taxon>
    </lineage>
</organism>
<keyword evidence="4 7" id="KW-0732">Signal</keyword>
<dbReference type="InterPro" id="IPR017853">
    <property type="entry name" value="GH"/>
</dbReference>
<proteinExistence type="inferred from homology"/>
<name>A0A179DGT0_9SPHI</name>
<dbReference type="Gene3D" id="3.20.20.300">
    <property type="entry name" value="Glycoside hydrolase, family 3, N-terminal domain"/>
    <property type="match status" value="1"/>
</dbReference>